<keyword evidence="3" id="KW-1185">Reference proteome</keyword>
<feature type="region of interest" description="Disordered" evidence="1">
    <location>
        <begin position="112"/>
        <end position="135"/>
    </location>
</feature>
<name>A0A0B7NSW4_9FUNG</name>
<gene>
    <name evidence="2" type="primary">PARPA_12921.1 scaffold 45652</name>
</gene>
<reference evidence="2 3" key="1">
    <citation type="submission" date="2014-09" db="EMBL/GenBank/DDBJ databases">
        <authorList>
            <person name="Ellenberger Sabrina"/>
        </authorList>
    </citation>
    <scope>NUCLEOTIDE SEQUENCE [LARGE SCALE GENOMIC DNA]</scope>
    <source>
        <strain evidence="2 3">CBS 412.66</strain>
    </source>
</reference>
<organism evidence="2 3">
    <name type="scientific">Parasitella parasitica</name>
    <dbReference type="NCBI Taxonomy" id="35722"/>
    <lineage>
        <taxon>Eukaryota</taxon>
        <taxon>Fungi</taxon>
        <taxon>Fungi incertae sedis</taxon>
        <taxon>Mucoromycota</taxon>
        <taxon>Mucoromycotina</taxon>
        <taxon>Mucoromycetes</taxon>
        <taxon>Mucorales</taxon>
        <taxon>Mucorineae</taxon>
        <taxon>Mucoraceae</taxon>
        <taxon>Parasitella</taxon>
    </lineage>
</organism>
<dbReference type="Proteomes" id="UP000054107">
    <property type="component" value="Unassembled WGS sequence"/>
</dbReference>
<dbReference type="OrthoDB" id="2252809at2759"/>
<accession>A0A0B7NSW4</accession>
<feature type="compositionally biased region" description="Acidic residues" evidence="1">
    <location>
        <begin position="66"/>
        <end position="86"/>
    </location>
</feature>
<proteinExistence type="predicted"/>
<protein>
    <submittedName>
        <fullName evidence="2">Uncharacterized protein</fullName>
    </submittedName>
</protein>
<dbReference type="EMBL" id="LN733872">
    <property type="protein sequence ID" value="CEP18615.1"/>
    <property type="molecule type" value="Genomic_DNA"/>
</dbReference>
<evidence type="ECO:0000256" key="1">
    <source>
        <dbReference type="SAM" id="MobiDB-lite"/>
    </source>
</evidence>
<sequence>MYPALAPVGTSSRWYSEKQTIQEKSKELTCLEDKMEAKRLNDIQVDIPIMIRGQPILPSKITAIGETEEEEETMVGEEGGADDEGGEIMQHDISDHQIESDDFYNNMYDQQAQANSDEGMRPPTFNYGIYTSESP</sequence>
<dbReference type="AlphaFoldDB" id="A0A0B7NSW4"/>
<feature type="region of interest" description="Disordered" evidence="1">
    <location>
        <begin position="66"/>
        <end position="87"/>
    </location>
</feature>
<evidence type="ECO:0000313" key="3">
    <source>
        <dbReference type="Proteomes" id="UP000054107"/>
    </source>
</evidence>
<evidence type="ECO:0000313" key="2">
    <source>
        <dbReference type="EMBL" id="CEP18615.1"/>
    </source>
</evidence>